<organism evidence="6 7">
    <name type="scientific">Phaeodactylum tricornutum (strain CCAP 1055/1)</name>
    <dbReference type="NCBI Taxonomy" id="556484"/>
    <lineage>
        <taxon>Eukaryota</taxon>
        <taxon>Sar</taxon>
        <taxon>Stramenopiles</taxon>
        <taxon>Ochrophyta</taxon>
        <taxon>Bacillariophyta</taxon>
        <taxon>Bacillariophyceae</taxon>
        <taxon>Bacillariophycidae</taxon>
        <taxon>Naviculales</taxon>
        <taxon>Phaeodactylaceae</taxon>
        <taxon>Phaeodactylum</taxon>
    </lineage>
</organism>
<dbReference type="GO" id="GO:0030688">
    <property type="term" value="C:preribosome, small subunit precursor"/>
    <property type="evidence" value="ECO:0007669"/>
    <property type="project" value="InterPro"/>
</dbReference>
<dbReference type="RefSeq" id="XP_002178505.1">
    <property type="nucleotide sequence ID" value="XM_002178469.1"/>
</dbReference>
<gene>
    <name evidence="6" type="ORF">PHATRDRAFT_44394</name>
</gene>
<dbReference type="eggNOG" id="KOG3911">
    <property type="taxonomic scope" value="Eukaryota"/>
</dbReference>
<dbReference type="PANTHER" id="PTHR13026:SF0">
    <property type="entry name" value="RIBOSOMAL RNA PROCESSING 1B"/>
    <property type="match status" value="1"/>
</dbReference>
<evidence type="ECO:0000256" key="3">
    <source>
        <dbReference type="ARBA" id="ARBA00022552"/>
    </source>
</evidence>
<feature type="compositionally biased region" description="Basic and acidic residues" evidence="5">
    <location>
        <begin position="619"/>
        <end position="631"/>
    </location>
</feature>
<comment type="similarity">
    <text evidence="2">Belongs to the RRP1 family.</text>
</comment>
<evidence type="ECO:0000313" key="7">
    <source>
        <dbReference type="Proteomes" id="UP000000759"/>
    </source>
</evidence>
<dbReference type="OMA" id="WQQQPRI"/>
<keyword evidence="7" id="KW-1185">Reference proteome</keyword>
<dbReference type="GO" id="GO:0006364">
    <property type="term" value="P:rRNA processing"/>
    <property type="evidence" value="ECO:0007669"/>
    <property type="project" value="UniProtKB-KW"/>
</dbReference>
<accession>B7FTY4</accession>
<dbReference type="HOGENOM" id="CLU_411338_0_0_1"/>
<keyword evidence="4" id="KW-0539">Nucleus</keyword>
<dbReference type="EMBL" id="CM000607">
    <property type="protein sequence ID" value="EEC50170.1"/>
    <property type="molecule type" value="Genomic_DNA"/>
</dbReference>
<reference evidence="6 7" key="1">
    <citation type="journal article" date="2008" name="Nature">
        <title>The Phaeodactylum genome reveals the evolutionary history of diatom genomes.</title>
        <authorList>
            <person name="Bowler C."/>
            <person name="Allen A.E."/>
            <person name="Badger J.H."/>
            <person name="Grimwood J."/>
            <person name="Jabbari K."/>
            <person name="Kuo A."/>
            <person name="Maheswari U."/>
            <person name="Martens C."/>
            <person name="Maumus F."/>
            <person name="Otillar R.P."/>
            <person name="Rayko E."/>
            <person name="Salamov A."/>
            <person name="Vandepoele K."/>
            <person name="Beszteri B."/>
            <person name="Gruber A."/>
            <person name="Heijde M."/>
            <person name="Katinka M."/>
            <person name="Mock T."/>
            <person name="Valentin K."/>
            <person name="Verret F."/>
            <person name="Berges J.A."/>
            <person name="Brownlee C."/>
            <person name="Cadoret J.P."/>
            <person name="Chiovitti A."/>
            <person name="Choi C.J."/>
            <person name="Coesel S."/>
            <person name="De Martino A."/>
            <person name="Detter J.C."/>
            <person name="Durkin C."/>
            <person name="Falciatore A."/>
            <person name="Fournet J."/>
            <person name="Haruta M."/>
            <person name="Huysman M.J."/>
            <person name="Jenkins B.D."/>
            <person name="Jiroutova K."/>
            <person name="Jorgensen R.E."/>
            <person name="Joubert Y."/>
            <person name="Kaplan A."/>
            <person name="Kroger N."/>
            <person name="Kroth P.G."/>
            <person name="La Roche J."/>
            <person name="Lindquist E."/>
            <person name="Lommer M."/>
            <person name="Martin-Jezequel V."/>
            <person name="Lopez P.J."/>
            <person name="Lucas S."/>
            <person name="Mangogna M."/>
            <person name="McGinnis K."/>
            <person name="Medlin L.K."/>
            <person name="Montsant A."/>
            <person name="Oudot-Le Secq M.P."/>
            <person name="Napoli C."/>
            <person name="Obornik M."/>
            <person name="Parker M.S."/>
            <person name="Petit J.L."/>
            <person name="Porcel B.M."/>
            <person name="Poulsen N."/>
            <person name="Robison M."/>
            <person name="Rychlewski L."/>
            <person name="Rynearson T.A."/>
            <person name="Schmutz J."/>
            <person name="Shapiro H."/>
            <person name="Siaut M."/>
            <person name="Stanley M."/>
            <person name="Sussman M.R."/>
            <person name="Taylor A.R."/>
            <person name="Vardi A."/>
            <person name="von Dassow P."/>
            <person name="Vyverman W."/>
            <person name="Willis A."/>
            <person name="Wyrwicz L.S."/>
            <person name="Rokhsar D.S."/>
            <person name="Weissenbach J."/>
            <person name="Armbrust E.V."/>
            <person name="Green B.R."/>
            <person name="Van de Peer Y."/>
            <person name="Grigoriev I.V."/>
        </authorList>
    </citation>
    <scope>NUCLEOTIDE SEQUENCE [LARGE SCALE GENOMIC DNA]</scope>
    <source>
        <strain evidence="6 7">CCAP 1055/1</strain>
    </source>
</reference>
<feature type="compositionally biased region" description="Basic and acidic residues" evidence="5">
    <location>
        <begin position="550"/>
        <end position="581"/>
    </location>
</feature>
<evidence type="ECO:0000256" key="2">
    <source>
        <dbReference type="ARBA" id="ARBA00006374"/>
    </source>
</evidence>
<feature type="compositionally biased region" description="Basic and acidic residues" evidence="5">
    <location>
        <begin position="594"/>
        <end position="603"/>
    </location>
</feature>
<dbReference type="KEGG" id="pti:PHATRDRAFT_44394"/>
<dbReference type="SMR" id="B7FTY4"/>
<evidence type="ECO:0000256" key="5">
    <source>
        <dbReference type="SAM" id="MobiDB-lite"/>
    </source>
</evidence>
<sequence length="668" mass="75940">MAKLVVADAVERTPPVEADAAGGAVHVTRAAPLTKRQKRKQPNDKHAWPQQPKISSPAARANAYLRVAGLNQKETPKDALDPDLDLHSPQVKFGRLLGSTDQRVRHRAILQLEQYLKARCDINNETGGISELDLLKLWKGMWYTLYMADKAPVQEELGKKIARLIWCLAGTEEEDEYAGQAYLETVGDDGPIGFENDEESDDEEVTMEEIENTLEMNGSEDEESDDTLETKDTTNHHMHELDSNHEDDGDIEDLEDSEIPHCRGAHLATLFVKTFFHTVRREWGKMDKYRVDKFYTLMRLMMHEVYEYMAVRHWNVGIIRLFNDAIYEEVLTQTPNGLRLHLIDLVLDEVVAVNAKAPMPLTEATFLDCLEPFFAMAQTGAGEDLIQQRVLENIFVRFLNKYSVVNEHALDEGTKSDSFILEQVHVATVAQYIFELASDGATKDRFRKSMYSLHKQYIRRLKTVGKDVVLQDEESEEEKEEHNITVASIQPMEENSGALKETEKASENDEVGSASNKIIESKTLDKKKRKRKKNKKSSTGSDAVEQDSTTPKEEEVTISVEEQKAAKDAMIPNERKVDDINPKASLQKRRKTATKRESEQNDRKRVKFGSKNQAISWKESMKNLRTRDPPEPRTATPEKGILLNKNAKSAIIQGSKGKKRRNKAVDFF</sequence>
<dbReference type="PANTHER" id="PTHR13026">
    <property type="entry name" value="NNP-1 PROTEIN NOVEL NUCLEAR PROTEIN 1 NOP52"/>
    <property type="match status" value="1"/>
</dbReference>
<feature type="region of interest" description="Disordered" evidence="5">
    <location>
        <begin position="17"/>
        <end position="55"/>
    </location>
</feature>
<dbReference type="Proteomes" id="UP000000759">
    <property type="component" value="Chromosome 4"/>
</dbReference>
<comment type="subcellular location">
    <subcellularLocation>
        <location evidence="1">Nucleus</location>
    </subcellularLocation>
</comment>
<evidence type="ECO:0000256" key="4">
    <source>
        <dbReference type="ARBA" id="ARBA00023242"/>
    </source>
</evidence>
<evidence type="ECO:0000256" key="1">
    <source>
        <dbReference type="ARBA" id="ARBA00004123"/>
    </source>
</evidence>
<dbReference type="GeneID" id="7197859"/>
<feature type="compositionally biased region" description="Polar residues" evidence="5">
    <location>
        <begin position="537"/>
        <end position="549"/>
    </location>
</feature>
<feature type="region of interest" description="Disordered" evidence="5">
    <location>
        <begin position="489"/>
        <end position="668"/>
    </location>
</feature>
<dbReference type="InParanoid" id="B7FTY4"/>
<dbReference type="STRING" id="556484.B7FTY4"/>
<reference evidence="7" key="2">
    <citation type="submission" date="2008-08" db="EMBL/GenBank/DDBJ databases">
        <authorList>
            <consortium name="Diatom Consortium"/>
            <person name="Grigoriev I."/>
            <person name="Grimwood J."/>
            <person name="Kuo A."/>
            <person name="Otillar R.P."/>
            <person name="Salamov A."/>
            <person name="Detter J.C."/>
            <person name="Lindquist E."/>
            <person name="Shapiro H."/>
            <person name="Lucas S."/>
            <person name="Glavina del Rio T."/>
            <person name="Pitluck S."/>
            <person name="Rokhsar D."/>
            <person name="Bowler C."/>
        </authorList>
    </citation>
    <scope>GENOME REANNOTATION</scope>
    <source>
        <strain evidence="7">CCAP 1055/1</strain>
    </source>
</reference>
<dbReference type="AlphaFoldDB" id="B7FTY4"/>
<dbReference type="GO" id="GO:0005634">
    <property type="term" value="C:nucleus"/>
    <property type="evidence" value="ECO:0007669"/>
    <property type="project" value="UniProtKB-SubCell"/>
</dbReference>
<name>B7FTY4_PHATC</name>
<keyword evidence="3" id="KW-0698">rRNA processing</keyword>
<dbReference type="PaxDb" id="2850-Phatr44394"/>
<dbReference type="Pfam" id="PF05997">
    <property type="entry name" value="Nop52"/>
    <property type="match status" value="2"/>
</dbReference>
<proteinExistence type="inferred from homology"/>
<dbReference type="InterPro" id="IPR010301">
    <property type="entry name" value="RRP1"/>
</dbReference>
<evidence type="ECO:0000313" key="6">
    <source>
        <dbReference type="EMBL" id="EEC50170.1"/>
    </source>
</evidence>
<dbReference type="OrthoDB" id="2019504at2759"/>
<protein>
    <submittedName>
        <fullName evidence="6">Uncharacterized protein</fullName>
    </submittedName>
</protein>
<feature type="compositionally biased region" description="Basic residues" evidence="5">
    <location>
        <begin position="525"/>
        <end position="536"/>
    </location>
</feature>